<name>A0A6V8NSS1_9ACTN</name>
<dbReference type="InterPro" id="IPR014721">
    <property type="entry name" value="Ribsml_uS5_D2-typ_fold_subgr"/>
</dbReference>
<dbReference type="Pfam" id="PF13335">
    <property type="entry name" value="Mg_chelatase_C"/>
    <property type="match status" value="1"/>
</dbReference>
<dbReference type="InterPro" id="IPR000523">
    <property type="entry name" value="Mg_chelatse_chII-like_cat_dom"/>
</dbReference>
<evidence type="ECO:0000256" key="1">
    <source>
        <dbReference type="ARBA" id="ARBA00006354"/>
    </source>
</evidence>
<dbReference type="InterPro" id="IPR003593">
    <property type="entry name" value="AAA+_ATPase"/>
</dbReference>
<dbReference type="SUPFAM" id="SSF54211">
    <property type="entry name" value="Ribosomal protein S5 domain 2-like"/>
    <property type="match status" value="1"/>
</dbReference>
<feature type="domain" description="AAA+ ATPase" evidence="2">
    <location>
        <begin position="213"/>
        <end position="396"/>
    </location>
</feature>
<dbReference type="Pfam" id="PF13541">
    <property type="entry name" value="ChlI"/>
    <property type="match status" value="1"/>
</dbReference>
<evidence type="ECO:0000313" key="3">
    <source>
        <dbReference type="EMBL" id="GFP21496.1"/>
    </source>
</evidence>
<dbReference type="RefSeq" id="WP_176226628.1">
    <property type="nucleotide sequence ID" value="NZ_BLRV01000054.1"/>
</dbReference>
<dbReference type="InterPro" id="IPR025158">
    <property type="entry name" value="Mg_chelat-rel_C"/>
</dbReference>
<dbReference type="PANTHER" id="PTHR32039:SF7">
    <property type="entry name" value="COMPETENCE PROTEIN COMM"/>
    <property type="match status" value="1"/>
</dbReference>
<reference evidence="3 4" key="1">
    <citation type="journal article" date="2020" name="Front. Microbiol.">
        <title>Single-cell genomics of novel Actinobacteria with the Wood-Ljungdahl pathway discovered in a serpentinizing system.</title>
        <authorList>
            <person name="Merino N."/>
            <person name="Kawai M."/>
            <person name="Boyd E.S."/>
            <person name="Colman D.R."/>
            <person name="McGlynn S.E."/>
            <person name="Nealson K.H."/>
            <person name="Kurokawa K."/>
            <person name="Hongoh Y."/>
        </authorList>
    </citation>
    <scope>NUCLEOTIDE SEQUENCE [LARGE SCALE GENOMIC DNA]</scope>
    <source>
        <strain evidence="3 4">S06</strain>
    </source>
</reference>
<dbReference type="InterPro" id="IPR027417">
    <property type="entry name" value="P-loop_NTPase"/>
</dbReference>
<dbReference type="InterPro" id="IPR004482">
    <property type="entry name" value="Mg_chelat-rel"/>
</dbReference>
<gene>
    <name evidence="3" type="ORF">HKBW3S06_00723</name>
</gene>
<dbReference type="Proteomes" id="UP000580051">
    <property type="component" value="Unassembled WGS sequence"/>
</dbReference>
<protein>
    <submittedName>
        <fullName evidence="3">Magnesium chelatase family protein</fullName>
    </submittedName>
</protein>
<sequence length="509" mass="56157">MFTRITSYTLYGVDAIKVDVEVHTARGSPQFNIVGLPDKAISESRERVRAGLINSGYKFPLERITVNLSPADLRKESPAFDLPVAMGILIATGQVKISDLESIAMVGEISLDGTVNRVRGLLSVADQCSKDGIRTLLVPQDNAYEAAVIQKVRVIPITSLGQAIAFLSGNSEVPSVQVDLAEIFSQNGKYDLDFSDVKGQEQARRALEVAVAGGHNVLMVGPPGSGKTMLARRLPSIMPELEVEEAVEVTRICSIAGLLPSGISLLTRRPFRKPHHTISEVGLVGGGRFPRPGEISLSHCGVLFLDELPEFRQSALEALRQPLEDGEVSVSRSLITVTFPARFILIGAMNPCPCGFRGDRSIPCQCPENLYRQYRHKVSGPILDRIDIHIPVPRLTREELLRSPGGEGSEIIRERVKRARDIQRKRFVDQRIKENSGMTQNQLRTYCKVSPSGQEILAQAIDKLRISARGLDRILKVARTIADLEDSQAIELPHLAEAIQYRSWDRERP</sequence>
<proteinExistence type="inferred from homology"/>
<dbReference type="Gene3D" id="3.30.230.10">
    <property type="match status" value="1"/>
</dbReference>
<dbReference type="GO" id="GO:0005524">
    <property type="term" value="F:ATP binding"/>
    <property type="evidence" value="ECO:0007669"/>
    <property type="project" value="InterPro"/>
</dbReference>
<dbReference type="EMBL" id="BLRV01000054">
    <property type="protein sequence ID" value="GFP21496.1"/>
    <property type="molecule type" value="Genomic_DNA"/>
</dbReference>
<dbReference type="SUPFAM" id="SSF52540">
    <property type="entry name" value="P-loop containing nucleoside triphosphate hydrolases"/>
    <property type="match status" value="1"/>
</dbReference>
<dbReference type="SMART" id="SM00382">
    <property type="entry name" value="AAA"/>
    <property type="match status" value="1"/>
</dbReference>
<dbReference type="InterPro" id="IPR020568">
    <property type="entry name" value="Ribosomal_Su5_D2-typ_SF"/>
</dbReference>
<dbReference type="InterPro" id="IPR045006">
    <property type="entry name" value="CHLI-like"/>
</dbReference>
<dbReference type="AlphaFoldDB" id="A0A6V8NSS1"/>
<comment type="caution">
    <text evidence="3">The sequence shown here is derived from an EMBL/GenBank/DDBJ whole genome shotgun (WGS) entry which is preliminary data.</text>
</comment>
<dbReference type="Pfam" id="PF01078">
    <property type="entry name" value="Mg_chelatase"/>
    <property type="match status" value="1"/>
</dbReference>
<dbReference type="PANTHER" id="PTHR32039">
    <property type="entry name" value="MAGNESIUM-CHELATASE SUBUNIT CHLI"/>
    <property type="match status" value="1"/>
</dbReference>
<dbReference type="NCBIfam" id="TIGR00368">
    <property type="entry name" value="YifB family Mg chelatase-like AAA ATPase"/>
    <property type="match status" value="1"/>
</dbReference>
<evidence type="ECO:0000313" key="4">
    <source>
        <dbReference type="Proteomes" id="UP000580051"/>
    </source>
</evidence>
<organism evidence="3 4">
    <name type="scientific">Candidatus Hakubella thermalkaliphila</name>
    <dbReference type="NCBI Taxonomy" id="2754717"/>
    <lineage>
        <taxon>Bacteria</taxon>
        <taxon>Bacillati</taxon>
        <taxon>Actinomycetota</taxon>
        <taxon>Actinomycetota incertae sedis</taxon>
        <taxon>Candidatus Hakubellales</taxon>
        <taxon>Candidatus Hakubellaceae</taxon>
        <taxon>Candidatus Hakubella</taxon>
    </lineage>
</organism>
<comment type="similarity">
    <text evidence="1">Belongs to the Mg-chelatase subunits D/I family. ComM subfamily.</text>
</comment>
<dbReference type="Gene3D" id="3.40.50.300">
    <property type="entry name" value="P-loop containing nucleotide triphosphate hydrolases"/>
    <property type="match status" value="1"/>
</dbReference>
<accession>A0A6V8NSS1</accession>
<evidence type="ECO:0000259" key="2">
    <source>
        <dbReference type="SMART" id="SM00382"/>
    </source>
</evidence>